<feature type="domain" description="CLASP N-terminal" evidence="2">
    <location>
        <begin position="81"/>
        <end position="230"/>
    </location>
</feature>
<dbReference type="InterPro" id="IPR024395">
    <property type="entry name" value="CLASP_N_dom"/>
</dbReference>
<organism evidence="3">
    <name type="scientific">Aphanomyces invadans</name>
    <dbReference type="NCBI Taxonomy" id="157072"/>
    <lineage>
        <taxon>Eukaryota</taxon>
        <taxon>Sar</taxon>
        <taxon>Stramenopiles</taxon>
        <taxon>Oomycota</taxon>
        <taxon>Saprolegniomycetes</taxon>
        <taxon>Saprolegniales</taxon>
        <taxon>Verrucalvaceae</taxon>
        <taxon>Aphanomyces</taxon>
    </lineage>
</organism>
<dbReference type="Pfam" id="PF12348">
    <property type="entry name" value="CLASP_N"/>
    <property type="match status" value="1"/>
</dbReference>
<dbReference type="PANTHER" id="PTHR21567:SF87">
    <property type="entry name" value="CRESCERIN-LIKE PROTEIN CHE-12"/>
    <property type="match status" value="1"/>
</dbReference>
<dbReference type="GO" id="GO:0005881">
    <property type="term" value="C:cytoplasmic microtubule"/>
    <property type="evidence" value="ECO:0007669"/>
    <property type="project" value="TreeGrafter"/>
</dbReference>
<name>A0A024TSR2_9STRA</name>
<evidence type="ECO:0000256" key="1">
    <source>
        <dbReference type="SAM" id="MobiDB-lite"/>
    </source>
</evidence>
<proteinExistence type="predicted"/>
<dbReference type="SUPFAM" id="SSF48371">
    <property type="entry name" value="ARM repeat"/>
    <property type="match status" value="1"/>
</dbReference>
<evidence type="ECO:0000313" key="3">
    <source>
        <dbReference type="EMBL" id="ETV97034.1"/>
    </source>
</evidence>
<feature type="region of interest" description="Disordered" evidence="1">
    <location>
        <begin position="1"/>
        <end position="53"/>
    </location>
</feature>
<dbReference type="InterPro" id="IPR016024">
    <property type="entry name" value="ARM-type_fold"/>
</dbReference>
<accession>A0A024TSR2</accession>
<dbReference type="GO" id="GO:0000226">
    <property type="term" value="P:microtubule cytoskeleton organization"/>
    <property type="evidence" value="ECO:0007669"/>
    <property type="project" value="TreeGrafter"/>
</dbReference>
<dbReference type="Gene3D" id="1.25.10.10">
    <property type="entry name" value="Leucine-rich Repeat Variant"/>
    <property type="match status" value="1"/>
</dbReference>
<dbReference type="VEuPathDB" id="FungiDB:H310_09866"/>
<dbReference type="InterPro" id="IPR011989">
    <property type="entry name" value="ARM-like"/>
</dbReference>
<dbReference type="AlphaFoldDB" id="A0A024TSR2"/>
<dbReference type="GO" id="GO:0008017">
    <property type="term" value="F:microtubule binding"/>
    <property type="evidence" value="ECO:0007669"/>
    <property type="project" value="TreeGrafter"/>
</dbReference>
<dbReference type="GeneID" id="20086916"/>
<dbReference type="EMBL" id="KI913974">
    <property type="protein sequence ID" value="ETV97034.1"/>
    <property type="molecule type" value="Genomic_DNA"/>
</dbReference>
<dbReference type="eggNOG" id="ENOG502SNR3">
    <property type="taxonomic scope" value="Eukaryota"/>
</dbReference>
<feature type="compositionally biased region" description="Low complexity" evidence="1">
    <location>
        <begin position="34"/>
        <end position="46"/>
    </location>
</feature>
<dbReference type="OrthoDB" id="166659at2759"/>
<evidence type="ECO:0000259" key="2">
    <source>
        <dbReference type="Pfam" id="PF12348"/>
    </source>
</evidence>
<dbReference type="RefSeq" id="XP_008874280.1">
    <property type="nucleotide sequence ID" value="XM_008876058.1"/>
</dbReference>
<reference evidence="3" key="1">
    <citation type="submission" date="2013-12" db="EMBL/GenBank/DDBJ databases">
        <title>The Genome Sequence of Aphanomyces invadans NJM9701.</title>
        <authorList>
            <consortium name="The Broad Institute Genomics Platform"/>
            <person name="Russ C."/>
            <person name="Tyler B."/>
            <person name="van West P."/>
            <person name="Dieguez-Uribeondo J."/>
            <person name="Young S.K."/>
            <person name="Zeng Q."/>
            <person name="Gargeya S."/>
            <person name="Fitzgerald M."/>
            <person name="Abouelleil A."/>
            <person name="Alvarado L."/>
            <person name="Chapman S.B."/>
            <person name="Gainer-Dewar J."/>
            <person name="Goldberg J."/>
            <person name="Griggs A."/>
            <person name="Gujja S."/>
            <person name="Hansen M."/>
            <person name="Howarth C."/>
            <person name="Imamovic A."/>
            <person name="Ireland A."/>
            <person name="Larimer J."/>
            <person name="McCowan C."/>
            <person name="Murphy C."/>
            <person name="Pearson M."/>
            <person name="Poon T.W."/>
            <person name="Priest M."/>
            <person name="Roberts A."/>
            <person name="Saif S."/>
            <person name="Shea T."/>
            <person name="Sykes S."/>
            <person name="Wortman J."/>
            <person name="Nusbaum C."/>
            <person name="Birren B."/>
        </authorList>
    </citation>
    <scope>NUCLEOTIDE SEQUENCE [LARGE SCALE GENOMIC DNA]</scope>
    <source>
        <strain evidence="3">NJM9701</strain>
    </source>
</reference>
<protein>
    <recommendedName>
        <fullName evidence="2">CLASP N-terminal domain-containing protein</fullName>
    </recommendedName>
</protein>
<sequence length="334" mass="35534">MQSTVRPLKALMPTPSSPDVGDYCTRPVGRSESIDSTDTCTDSTTSEADGLDGSARGCDDKAVVVLTTSELQPLENVADEVAAMRRALQNHDWVVQYGAIETLRRAIVHHTEATLASIDQDVLRRLQDATLNLRSAMSKNALAALAECFEFAPDELAALDVAPVVESILNRAACEKKFLRDAADCALVKLATCVPTHRVLAALASVASSKNNKLCVAGCSSTVLCLQTMKARQATLADHESTNVLIRQLVAFRGGKDAKTRDDALAALCVVRDLVGGADVFDAMVAKAVSSKAVAFKVASDTKIAPSGRLRPKASSRPTGSLRENVRLNRATVE</sequence>
<dbReference type="PANTHER" id="PTHR21567">
    <property type="entry name" value="CLASP"/>
    <property type="match status" value="1"/>
</dbReference>
<gene>
    <name evidence="3" type="ORF">H310_09866</name>
</gene>